<keyword evidence="3" id="KW-0489">Methyltransferase</keyword>
<dbReference type="Proteomes" id="UP001597244">
    <property type="component" value="Unassembled WGS sequence"/>
</dbReference>
<feature type="domain" description="23S rRNA (guanine(745)-N(1))-methyltransferase N-terminal" evidence="2">
    <location>
        <begin position="20"/>
        <end position="55"/>
    </location>
</feature>
<evidence type="ECO:0000259" key="2">
    <source>
        <dbReference type="Pfam" id="PF21302"/>
    </source>
</evidence>
<evidence type="ECO:0000259" key="1">
    <source>
        <dbReference type="Pfam" id="PF08241"/>
    </source>
</evidence>
<dbReference type="EMBL" id="JBHTOF010000020">
    <property type="protein sequence ID" value="MFD1464838.1"/>
    <property type="molecule type" value="Genomic_DNA"/>
</dbReference>
<dbReference type="InterPro" id="IPR052939">
    <property type="entry name" value="23S_rRNA_MeTrnsfrase_RlmA"/>
</dbReference>
<gene>
    <name evidence="3" type="ORF">ACFQ4L_01860</name>
</gene>
<keyword evidence="3" id="KW-0808">Transferase</keyword>
<dbReference type="PANTHER" id="PTHR43460">
    <property type="entry name" value="METHYLTRANSFERASE"/>
    <property type="match status" value="1"/>
</dbReference>
<dbReference type="InterPro" id="IPR016718">
    <property type="entry name" value="rRNA_m1G-MeTrfase_A_prd"/>
</dbReference>
<comment type="caution">
    <text evidence="3">The sequence shown here is derived from an EMBL/GenBank/DDBJ whole genome shotgun (WGS) entry which is preliminary data.</text>
</comment>
<dbReference type="Pfam" id="PF21302">
    <property type="entry name" value="Zn_ribbon_RlmA"/>
    <property type="match status" value="1"/>
</dbReference>
<dbReference type="InterPro" id="IPR029063">
    <property type="entry name" value="SAM-dependent_MTases_sf"/>
</dbReference>
<proteinExistence type="predicted"/>
<dbReference type="PIRSF" id="PIRSF018249">
    <property type="entry name" value="MyrA_prd"/>
    <property type="match status" value="1"/>
</dbReference>
<accession>A0ABW4DM23</accession>
<organism evidence="3 4">
    <name type="scientific">Lapidilactobacillus mulanensis</name>
    <dbReference type="NCBI Taxonomy" id="2485999"/>
    <lineage>
        <taxon>Bacteria</taxon>
        <taxon>Bacillati</taxon>
        <taxon>Bacillota</taxon>
        <taxon>Bacilli</taxon>
        <taxon>Lactobacillales</taxon>
        <taxon>Lactobacillaceae</taxon>
        <taxon>Lapidilactobacillus</taxon>
    </lineage>
</organism>
<dbReference type="GO" id="GO:0008168">
    <property type="term" value="F:methyltransferase activity"/>
    <property type="evidence" value="ECO:0007669"/>
    <property type="project" value="UniProtKB-KW"/>
</dbReference>
<dbReference type="GO" id="GO:0032259">
    <property type="term" value="P:methylation"/>
    <property type="evidence" value="ECO:0007669"/>
    <property type="project" value="UniProtKB-KW"/>
</dbReference>
<dbReference type="SUPFAM" id="SSF53335">
    <property type="entry name" value="S-adenosyl-L-methionine-dependent methyltransferases"/>
    <property type="match status" value="1"/>
</dbReference>
<sequence length="285" mass="31956">MAIKKFTRGQNFITTHFNAFRCPLCHQEMVATDTGLQCNQGHQFDLSKKGTLYFLQHQIKTEYTTEMLAARGRMIQRGIFNPLLDLVGQWLPTDNQLTIDVGCGEGGMLSYLAEQGLTGAKIGFDIAKDGIYLATQQPADDTFWCVADLTNLPFADHSATTILNVFSPSHYGEFQRVLTEDGTFIKVIPAAHYLQELRHGLFAGENKANYSNEPVMNHLAEVATIIHQQEINYQFQLTDPAAFADLLQMSPLEWQADPERLSALQAAPFQQITINLQVVQCRLKS</sequence>
<protein>
    <submittedName>
        <fullName evidence="3">RNA methyltransferase</fullName>
    </submittedName>
</protein>
<dbReference type="RefSeq" id="WP_125576015.1">
    <property type="nucleotide sequence ID" value="NZ_JBHTOF010000020.1"/>
</dbReference>
<dbReference type="Gene3D" id="3.40.50.150">
    <property type="entry name" value="Vaccinia Virus protein VP39"/>
    <property type="match status" value="1"/>
</dbReference>
<evidence type="ECO:0000313" key="4">
    <source>
        <dbReference type="Proteomes" id="UP001597244"/>
    </source>
</evidence>
<reference evidence="4" key="1">
    <citation type="journal article" date="2019" name="Int. J. Syst. Evol. Microbiol.">
        <title>The Global Catalogue of Microorganisms (GCM) 10K type strain sequencing project: providing services to taxonomists for standard genome sequencing and annotation.</title>
        <authorList>
            <consortium name="The Broad Institute Genomics Platform"/>
            <consortium name="The Broad Institute Genome Sequencing Center for Infectious Disease"/>
            <person name="Wu L."/>
            <person name="Ma J."/>
        </authorList>
    </citation>
    <scope>NUCLEOTIDE SEQUENCE [LARGE SCALE GENOMIC DNA]</scope>
    <source>
        <strain evidence="4">CCM 8951</strain>
    </source>
</reference>
<evidence type="ECO:0000313" key="3">
    <source>
        <dbReference type="EMBL" id="MFD1464838.1"/>
    </source>
</evidence>
<dbReference type="PANTHER" id="PTHR43460:SF1">
    <property type="entry name" value="METHYLTRANSFERASE TYPE 11 DOMAIN-CONTAINING PROTEIN"/>
    <property type="match status" value="1"/>
</dbReference>
<dbReference type="InterPro" id="IPR048647">
    <property type="entry name" value="RlmA_N"/>
</dbReference>
<dbReference type="InterPro" id="IPR013216">
    <property type="entry name" value="Methyltransf_11"/>
</dbReference>
<dbReference type="Pfam" id="PF08241">
    <property type="entry name" value="Methyltransf_11"/>
    <property type="match status" value="1"/>
</dbReference>
<keyword evidence="4" id="KW-1185">Reference proteome</keyword>
<name>A0ABW4DM23_9LACO</name>
<feature type="domain" description="Methyltransferase type 11" evidence="1">
    <location>
        <begin position="99"/>
        <end position="180"/>
    </location>
</feature>